<dbReference type="GO" id="GO:0005886">
    <property type="term" value="C:plasma membrane"/>
    <property type="evidence" value="ECO:0007669"/>
    <property type="project" value="UniProtKB-SubCell"/>
</dbReference>
<evidence type="ECO:0000256" key="11">
    <source>
        <dbReference type="SAM" id="Phobius"/>
    </source>
</evidence>
<evidence type="ECO:0000256" key="8">
    <source>
        <dbReference type="ARBA" id="ARBA00022989"/>
    </source>
</evidence>
<comment type="subcellular location">
    <subcellularLocation>
        <location evidence="1">Cell membrane</location>
        <topology evidence="1">Multi-pass membrane protein</topology>
    </subcellularLocation>
</comment>
<dbReference type="SUPFAM" id="SSF53822">
    <property type="entry name" value="Periplasmic binding protein-like I"/>
    <property type="match status" value="1"/>
</dbReference>
<evidence type="ECO:0000313" key="15">
    <source>
        <dbReference type="Proteomes" id="UP000071859"/>
    </source>
</evidence>
<dbReference type="PANTHER" id="PTHR11795:SF445">
    <property type="entry name" value="AMINO ACID ABC TRANSPORTER PERMEASE PROTEIN"/>
    <property type="match status" value="1"/>
</dbReference>
<evidence type="ECO:0000256" key="6">
    <source>
        <dbReference type="ARBA" id="ARBA00022729"/>
    </source>
</evidence>
<dbReference type="InterPro" id="IPR028082">
    <property type="entry name" value="Peripla_BP_I"/>
</dbReference>
<evidence type="ECO:0000256" key="9">
    <source>
        <dbReference type="ARBA" id="ARBA00023136"/>
    </source>
</evidence>
<dbReference type="GO" id="GO:0006865">
    <property type="term" value="P:amino acid transport"/>
    <property type="evidence" value="ECO:0007669"/>
    <property type="project" value="UniProtKB-KW"/>
</dbReference>
<evidence type="ECO:0000256" key="10">
    <source>
        <dbReference type="ARBA" id="ARBA00037998"/>
    </source>
</evidence>
<feature type="chain" id="PRO_5007624692" evidence="12">
    <location>
        <begin position="26"/>
        <end position="729"/>
    </location>
</feature>
<comment type="similarity">
    <text evidence="2">Belongs to the leucine-binding protein family.</text>
</comment>
<evidence type="ECO:0000256" key="2">
    <source>
        <dbReference type="ARBA" id="ARBA00010062"/>
    </source>
</evidence>
<protein>
    <submittedName>
        <fullName evidence="14">Inner-membrane translocator</fullName>
    </submittedName>
</protein>
<evidence type="ECO:0000259" key="13">
    <source>
        <dbReference type="Pfam" id="PF13458"/>
    </source>
</evidence>
<feature type="transmembrane region" description="Helical" evidence="11">
    <location>
        <begin position="501"/>
        <end position="521"/>
    </location>
</feature>
<dbReference type="InterPro" id="IPR052157">
    <property type="entry name" value="BCAA_transport_permease"/>
</dbReference>
<dbReference type="Pfam" id="PF13458">
    <property type="entry name" value="Peripla_BP_6"/>
    <property type="match status" value="1"/>
</dbReference>
<feature type="transmembrane region" description="Helical" evidence="11">
    <location>
        <begin position="703"/>
        <end position="722"/>
    </location>
</feature>
<keyword evidence="8 11" id="KW-1133">Transmembrane helix</keyword>
<dbReference type="InterPro" id="IPR028081">
    <property type="entry name" value="Leu-bd"/>
</dbReference>
<reference evidence="14" key="1">
    <citation type="submission" date="2016-01" db="EMBL/GenBank/DDBJ databases">
        <authorList>
            <person name="Peeters C."/>
        </authorList>
    </citation>
    <scope>NUCLEOTIDE SEQUENCE</scope>
    <source>
        <strain evidence="14">LMG 29321</strain>
    </source>
</reference>
<dbReference type="CDD" id="cd06582">
    <property type="entry name" value="TM_PBP1_LivH_like"/>
    <property type="match status" value="1"/>
</dbReference>
<keyword evidence="15" id="KW-1185">Reference proteome</keyword>
<evidence type="ECO:0000256" key="5">
    <source>
        <dbReference type="ARBA" id="ARBA00022692"/>
    </source>
</evidence>
<evidence type="ECO:0000313" key="14">
    <source>
        <dbReference type="EMBL" id="SAL00260.1"/>
    </source>
</evidence>
<keyword evidence="7" id="KW-0029">Amino-acid transport</keyword>
<dbReference type="AlphaFoldDB" id="A0A158E0R3"/>
<keyword evidence="5 11" id="KW-0812">Transmembrane</keyword>
<organism evidence="14 15">
    <name type="scientific">Caballeronia calidae</name>
    <dbReference type="NCBI Taxonomy" id="1777139"/>
    <lineage>
        <taxon>Bacteria</taxon>
        <taxon>Pseudomonadati</taxon>
        <taxon>Pseudomonadota</taxon>
        <taxon>Betaproteobacteria</taxon>
        <taxon>Burkholderiales</taxon>
        <taxon>Burkholderiaceae</taxon>
        <taxon>Caballeronia</taxon>
    </lineage>
</organism>
<feature type="transmembrane region" description="Helical" evidence="11">
    <location>
        <begin position="533"/>
        <end position="554"/>
    </location>
</feature>
<keyword evidence="6 12" id="KW-0732">Signal</keyword>
<evidence type="ECO:0000256" key="3">
    <source>
        <dbReference type="ARBA" id="ARBA00022448"/>
    </source>
</evidence>
<proteinExistence type="inferred from homology"/>
<evidence type="ECO:0000256" key="7">
    <source>
        <dbReference type="ARBA" id="ARBA00022970"/>
    </source>
</evidence>
<keyword evidence="9 11" id="KW-0472">Membrane</keyword>
<comment type="similarity">
    <text evidence="10">Belongs to the binding-protein-dependent transport system permease family. LivHM subfamily.</text>
</comment>
<feature type="transmembrane region" description="Helical" evidence="11">
    <location>
        <begin position="678"/>
        <end position="697"/>
    </location>
</feature>
<evidence type="ECO:0000256" key="1">
    <source>
        <dbReference type="ARBA" id="ARBA00004651"/>
    </source>
</evidence>
<keyword evidence="3" id="KW-0813">Transport</keyword>
<comment type="caution">
    <text evidence="14">The sequence shown here is derived from an EMBL/GenBank/DDBJ whole genome shotgun (WGS) entry which is preliminary data.</text>
</comment>
<dbReference type="GO" id="GO:0022857">
    <property type="term" value="F:transmembrane transporter activity"/>
    <property type="evidence" value="ECO:0007669"/>
    <property type="project" value="InterPro"/>
</dbReference>
<accession>A0A158E0R3</accession>
<feature type="transmembrane region" description="Helical" evidence="11">
    <location>
        <begin position="619"/>
        <end position="639"/>
    </location>
</feature>
<sequence length="729" mass="76242">MRAIRIIAAALAFCGLSAAASSVLAQDIKIGFNGDLSASPSAQSGQAAVLGMQAAVDDINASGGLLGKKLSLVLRDDLSQPPKSIQNMSDLIDNEGVVAVFGPTNSGNAMAWKHIVNQKKIPVLDNVSSGTDITAPMSPGADNYMFRVSMVDREQIAALMAYVKKSAGATSKVGFMAETTGYGQGGLRDMKAIAEMQGVKPVGIEQFGVGDTDMTSQLNKLKAAGVDTVLIWAQGTPIAQVMRSMEKINYYPRTLSSWAADNITFYDAAGKTLAEKPIFLRTVSENRTPAQDKLFARIGSQLKAPSSFSFALHGYDSVMVLAQAIKQANSTDGSAIRIALESLNAPVHGLLKTYIRPFSKLNHEALVAKDLVWVQWKDGKLVPYSDAVVASLTAADFRNQKPTESTSVTLTPAPAPVAASGNATAAFLQALISGLAIGGAYALVALGFSITFTTTKTLNFSHGEFVSSGAFIGMSAMLLLLGKPITATSFGGVVPGVTAQLLALVAALVVMGALGWLLYVIGVRPFARKPGMAWVMSTLGFGVVLDSIGLAIWGPKPVVVPSPLGDSVVQIFGVGVRPQELLLLAVAVVVMFVFDVVMRKTMVGKMMRAVAANGNVASLMGINTNAVMIGAFVVSSALAGLSGFLIAPIAQASLFMGLTIGLKGFSGAMIGGLNNPRGCVIGGFVLGVLESMVNLWQAQWREIAVFAVVILVLAFRPTGLFGSKLVEKV</sequence>
<dbReference type="PANTHER" id="PTHR11795">
    <property type="entry name" value="BRANCHED-CHAIN AMINO ACID TRANSPORT SYSTEM PERMEASE PROTEIN LIVH"/>
    <property type="match status" value="1"/>
</dbReference>
<dbReference type="CDD" id="cd06335">
    <property type="entry name" value="PBP1_ABC_ligand_binding-like"/>
    <property type="match status" value="1"/>
</dbReference>
<name>A0A158E0R3_9BURK</name>
<dbReference type="Proteomes" id="UP000071859">
    <property type="component" value="Unassembled WGS sequence"/>
</dbReference>
<evidence type="ECO:0000256" key="4">
    <source>
        <dbReference type="ARBA" id="ARBA00022475"/>
    </source>
</evidence>
<evidence type="ECO:0000256" key="12">
    <source>
        <dbReference type="SAM" id="SignalP"/>
    </source>
</evidence>
<feature type="transmembrane region" description="Helical" evidence="11">
    <location>
        <begin position="645"/>
        <end position="666"/>
    </location>
</feature>
<feature type="transmembrane region" description="Helical" evidence="11">
    <location>
        <begin position="581"/>
        <end position="598"/>
    </location>
</feature>
<gene>
    <name evidence="14" type="ORF">AWB78_05917</name>
</gene>
<dbReference type="InterPro" id="IPR001851">
    <property type="entry name" value="ABC_transp_permease"/>
</dbReference>
<keyword evidence="4" id="KW-1003">Cell membrane</keyword>
<feature type="domain" description="Leucine-binding protein" evidence="13">
    <location>
        <begin position="28"/>
        <end position="355"/>
    </location>
</feature>
<dbReference type="EMBL" id="FCOX02000041">
    <property type="protein sequence ID" value="SAL00260.1"/>
    <property type="molecule type" value="Genomic_DNA"/>
</dbReference>
<feature type="transmembrane region" description="Helical" evidence="11">
    <location>
        <begin position="465"/>
        <end position="481"/>
    </location>
</feature>
<dbReference type="Gene3D" id="3.40.50.2300">
    <property type="match status" value="2"/>
</dbReference>
<feature type="signal peptide" evidence="12">
    <location>
        <begin position="1"/>
        <end position="25"/>
    </location>
</feature>
<dbReference type="Pfam" id="PF02653">
    <property type="entry name" value="BPD_transp_2"/>
    <property type="match status" value="1"/>
</dbReference>
<feature type="transmembrane region" description="Helical" evidence="11">
    <location>
        <begin position="426"/>
        <end position="453"/>
    </location>
</feature>